<evidence type="ECO:0000256" key="2">
    <source>
        <dbReference type="ARBA" id="ARBA00007103"/>
    </source>
</evidence>
<dbReference type="InterPro" id="IPR001216">
    <property type="entry name" value="P-phosphate_BS"/>
</dbReference>
<keyword evidence="3" id="KW-0663">Pyridoxal phosphate</keyword>
<evidence type="ECO:0000256" key="7">
    <source>
        <dbReference type="PROSITE-ProRule" id="PRU00703"/>
    </source>
</evidence>
<dbReference type="PANTHER" id="PTHR10314">
    <property type="entry name" value="CYSTATHIONINE BETA-SYNTHASE"/>
    <property type="match status" value="1"/>
</dbReference>
<dbReference type="Pfam" id="PF00571">
    <property type="entry name" value="CBS"/>
    <property type="match status" value="2"/>
</dbReference>
<evidence type="ECO:0000259" key="8">
    <source>
        <dbReference type="PROSITE" id="PS51371"/>
    </source>
</evidence>
<dbReference type="InterPro" id="IPR046342">
    <property type="entry name" value="CBS_dom_sf"/>
</dbReference>
<evidence type="ECO:0000256" key="6">
    <source>
        <dbReference type="ARBA" id="ARBA00079153"/>
    </source>
</evidence>
<dbReference type="AlphaFoldDB" id="A0A2U2BU05"/>
<evidence type="ECO:0000313" key="10">
    <source>
        <dbReference type="Proteomes" id="UP000245168"/>
    </source>
</evidence>
<dbReference type="PROSITE" id="PS51371">
    <property type="entry name" value="CBS"/>
    <property type="match status" value="1"/>
</dbReference>
<comment type="caution">
    <text evidence="9">The sequence shown here is derived from an EMBL/GenBank/DDBJ whole genome shotgun (WGS) entry which is preliminary data.</text>
</comment>
<dbReference type="InterPro" id="IPR036052">
    <property type="entry name" value="TrpB-like_PALP_sf"/>
</dbReference>
<evidence type="ECO:0000256" key="1">
    <source>
        <dbReference type="ARBA" id="ARBA00001933"/>
    </source>
</evidence>
<dbReference type="CDD" id="cd01561">
    <property type="entry name" value="CBS_like"/>
    <property type="match status" value="1"/>
</dbReference>
<dbReference type="SUPFAM" id="SSF54631">
    <property type="entry name" value="CBS-domain pair"/>
    <property type="match status" value="1"/>
</dbReference>
<dbReference type="RefSeq" id="WP_109252685.1">
    <property type="nucleotide sequence ID" value="NZ_QEXV01000003.1"/>
</dbReference>
<dbReference type="InterPro" id="IPR001926">
    <property type="entry name" value="TrpB-like_PALP"/>
</dbReference>
<dbReference type="SMART" id="SM00116">
    <property type="entry name" value="CBS"/>
    <property type="match status" value="2"/>
</dbReference>
<sequence length="456" mass="48965">MDAKPDILHAIGGTPLVRLNRVAPEGGATILAKCEFMNPTGSIKDRMGPYIIEQAEKAGLLKPGGTIVENTSGNTGQALAMAAAVKGYRCIFTMPDKMSREKIDMMKAFGAEVIVTPTDVPGDSPEHYVNRAKRIAQETPGAFYVDQYHSQWNIEAHYHLTGREIYEETDGGKFDVFMGGTGTGGTVSGVGRYLKEHAPNVKIVGVDPLGSVHYTLFKTGKLPTAYVYAVEGIGEDIKCEAMDFSAVDDMVQVNDKQSFDMARRLVREEGLFAGGSSGSIVHAAVELAKTMRPDQTIIVTLCDSGSRYVSKFLSDKWMAEHGFLEEGPDLGLVQDVLGASNMSPITVDGDATVGDTITLMREHGVSQVPVIDSGSLTSIVREADILNGLRAGRLKLDSPITDAAGKIAGVVYPRARLEELFHIFDAGHVAVVVDGGAVMGVVSQIDLIEHMAKRPH</sequence>
<dbReference type="InterPro" id="IPR050214">
    <property type="entry name" value="Cys_Synth/Cystath_Beta-Synth"/>
</dbReference>
<dbReference type="Pfam" id="PF00291">
    <property type="entry name" value="PALP"/>
    <property type="match status" value="1"/>
</dbReference>
<evidence type="ECO:0000256" key="4">
    <source>
        <dbReference type="ARBA" id="ARBA00072081"/>
    </source>
</evidence>
<dbReference type="FunFam" id="3.40.50.1100:FF:000118">
    <property type="entry name" value="Related to CYS4-cystathionine beta-synthase"/>
    <property type="match status" value="1"/>
</dbReference>
<dbReference type="GO" id="GO:0006535">
    <property type="term" value="P:cysteine biosynthetic process from serine"/>
    <property type="evidence" value="ECO:0007669"/>
    <property type="project" value="InterPro"/>
</dbReference>
<keyword evidence="7" id="KW-0129">CBS domain</keyword>
<dbReference type="Proteomes" id="UP000245168">
    <property type="component" value="Unassembled WGS sequence"/>
</dbReference>
<dbReference type="EMBL" id="QEXV01000003">
    <property type="protein sequence ID" value="PWE17454.1"/>
    <property type="molecule type" value="Genomic_DNA"/>
</dbReference>
<proteinExistence type="inferred from homology"/>
<evidence type="ECO:0000256" key="3">
    <source>
        <dbReference type="ARBA" id="ARBA00022898"/>
    </source>
</evidence>
<dbReference type="FunFam" id="3.40.50.1100:FF:000003">
    <property type="entry name" value="Cystathionine beta-synthase"/>
    <property type="match status" value="1"/>
</dbReference>
<reference evidence="10" key="1">
    <citation type="submission" date="2018-05" db="EMBL/GenBank/DDBJ databases">
        <authorList>
            <person name="Liu B.-T."/>
        </authorList>
    </citation>
    <scope>NUCLEOTIDE SEQUENCE [LARGE SCALE GENOMIC DNA]</scope>
    <source>
        <strain evidence="10">WD6-1</strain>
    </source>
</reference>
<dbReference type="GO" id="GO:0016765">
    <property type="term" value="F:transferase activity, transferring alkyl or aryl (other than methyl) groups"/>
    <property type="evidence" value="ECO:0007669"/>
    <property type="project" value="UniProtKB-ARBA"/>
</dbReference>
<dbReference type="SUPFAM" id="SSF53686">
    <property type="entry name" value="Tryptophan synthase beta subunit-like PLP-dependent enzymes"/>
    <property type="match status" value="1"/>
</dbReference>
<comment type="similarity">
    <text evidence="2">Belongs to the cysteine synthase/cystathionine beta-synthase family.</text>
</comment>
<dbReference type="PROSITE" id="PS00901">
    <property type="entry name" value="CYS_SYNTHASE"/>
    <property type="match status" value="1"/>
</dbReference>
<evidence type="ECO:0000256" key="5">
    <source>
        <dbReference type="ARBA" id="ARBA00078257"/>
    </source>
</evidence>
<protein>
    <recommendedName>
        <fullName evidence="4">Cysteine synthase B</fullName>
    </recommendedName>
    <alternativeName>
        <fullName evidence="5">O-acetylserine (thiol)-lyase B</fullName>
    </alternativeName>
    <alternativeName>
        <fullName evidence="6">O-acetylserine sulfhydrylase B</fullName>
    </alternativeName>
</protein>
<dbReference type="Gene3D" id="3.40.50.1100">
    <property type="match status" value="2"/>
</dbReference>
<gene>
    <name evidence="9" type="ORF">DDZ18_07170</name>
</gene>
<name>A0A2U2BU05_9PROT</name>
<dbReference type="OrthoDB" id="9805733at2"/>
<dbReference type="Gene3D" id="3.10.580.10">
    <property type="entry name" value="CBS-domain"/>
    <property type="match status" value="1"/>
</dbReference>
<accession>A0A2U2BU05</accession>
<feature type="domain" description="CBS" evidence="8">
    <location>
        <begin position="339"/>
        <end position="396"/>
    </location>
</feature>
<comment type="cofactor">
    <cofactor evidence="1">
        <name>pyridoxal 5'-phosphate</name>
        <dbReference type="ChEBI" id="CHEBI:597326"/>
    </cofactor>
</comment>
<evidence type="ECO:0000313" key="9">
    <source>
        <dbReference type="EMBL" id="PWE17454.1"/>
    </source>
</evidence>
<keyword evidence="10" id="KW-1185">Reference proteome</keyword>
<dbReference type="InterPro" id="IPR000644">
    <property type="entry name" value="CBS_dom"/>
</dbReference>
<organism evidence="9 10">
    <name type="scientific">Marinicauda salina</name>
    <dbReference type="NCBI Taxonomy" id="2135793"/>
    <lineage>
        <taxon>Bacteria</taxon>
        <taxon>Pseudomonadati</taxon>
        <taxon>Pseudomonadota</taxon>
        <taxon>Alphaproteobacteria</taxon>
        <taxon>Maricaulales</taxon>
        <taxon>Maricaulaceae</taxon>
        <taxon>Marinicauda</taxon>
    </lineage>
</organism>